<keyword evidence="3" id="KW-0862">Zinc</keyword>
<evidence type="ECO:0000256" key="3">
    <source>
        <dbReference type="ARBA" id="ARBA00022833"/>
    </source>
</evidence>
<protein>
    <recommendedName>
        <fullName evidence="5">THAP-type domain-containing protein</fullName>
    </recommendedName>
</protein>
<gene>
    <name evidence="6" type="ORF">NQ318_010000</name>
</gene>
<feature type="domain" description="THAP-type" evidence="5">
    <location>
        <begin position="19"/>
        <end position="91"/>
    </location>
</feature>
<keyword evidence="4" id="KW-0238">DNA-binding</keyword>
<name>A0AAV8YA55_9CUCU</name>
<organism evidence="6 7">
    <name type="scientific">Aromia moschata</name>
    <dbReference type="NCBI Taxonomy" id="1265417"/>
    <lineage>
        <taxon>Eukaryota</taxon>
        <taxon>Metazoa</taxon>
        <taxon>Ecdysozoa</taxon>
        <taxon>Arthropoda</taxon>
        <taxon>Hexapoda</taxon>
        <taxon>Insecta</taxon>
        <taxon>Pterygota</taxon>
        <taxon>Neoptera</taxon>
        <taxon>Endopterygota</taxon>
        <taxon>Coleoptera</taxon>
        <taxon>Polyphaga</taxon>
        <taxon>Cucujiformia</taxon>
        <taxon>Chrysomeloidea</taxon>
        <taxon>Cerambycidae</taxon>
        <taxon>Cerambycinae</taxon>
        <taxon>Callichromatini</taxon>
        <taxon>Aromia</taxon>
    </lineage>
</organism>
<dbReference type="EMBL" id="JAPWTK010000150">
    <property type="protein sequence ID" value="KAJ8947854.1"/>
    <property type="molecule type" value="Genomic_DNA"/>
</dbReference>
<dbReference type="Pfam" id="PF05485">
    <property type="entry name" value="THAP"/>
    <property type="match status" value="1"/>
</dbReference>
<evidence type="ECO:0000256" key="2">
    <source>
        <dbReference type="ARBA" id="ARBA00022771"/>
    </source>
</evidence>
<dbReference type="Proteomes" id="UP001162162">
    <property type="component" value="Unassembled WGS sequence"/>
</dbReference>
<evidence type="ECO:0000256" key="1">
    <source>
        <dbReference type="ARBA" id="ARBA00022723"/>
    </source>
</evidence>
<evidence type="ECO:0000313" key="6">
    <source>
        <dbReference type="EMBL" id="KAJ8947854.1"/>
    </source>
</evidence>
<dbReference type="GO" id="GO:0003677">
    <property type="term" value="F:DNA binding"/>
    <property type="evidence" value="ECO:0007669"/>
    <property type="project" value="UniProtKB-KW"/>
</dbReference>
<dbReference type="SUPFAM" id="SSF57716">
    <property type="entry name" value="Glucocorticoid receptor-like (DNA-binding domain)"/>
    <property type="match status" value="1"/>
</dbReference>
<dbReference type="InterPro" id="IPR006612">
    <property type="entry name" value="THAP_Znf"/>
</dbReference>
<keyword evidence="2" id="KW-0863">Zinc-finger</keyword>
<reference evidence="6" key="1">
    <citation type="journal article" date="2023" name="Insect Mol. Biol.">
        <title>Genome sequencing provides insights into the evolution of gene families encoding plant cell wall-degrading enzymes in longhorned beetles.</title>
        <authorList>
            <person name="Shin N.R."/>
            <person name="Okamura Y."/>
            <person name="Kirsch R."/>
            <person name="Pauchet Y."/>
        </authorList>
    </citation>
    <scope>NUCLEOTIDE SEQUENCE</scope>
    <source>
        <strain evidence="6">AMC_N1</strain>
    </source>
</reference>
<dbReference type="AlphaFoldDB" id="A0AAV8YA55"/>
<evidence type="ECO:0000259" key="5">
    <source>
        <dbReference type="Pfam" id="PF05485"/>
    </source>
</evidence>
<accession>A0AAV8YA55</accession>
<dbReference type="GO" id="GO:0008270">
    <property type="term" value="F:zinc ion binding"/>
    <property type="evidence" value="ECO:0007669"/>
    <property type="project" value="UniProtKB-KW"/>
</dbReference>
<sequence>MESQAVNSYMRTTRNTTVRTPGKVFVSLPRNREARESWQRAMGRSNVFLSDKSTKYCSEDHFNEDLDNYRYFKTMKNVPIKLKLGVVPHIFD</sequence>
<evidence type="ECO:0000313" key="7">
    <source>
        <dbReference type="Proteomes" id="UP001162162"/>
    </source>
</evidence>
<comment type="caution">
    <text evidence="6">The sequence shown here is derived from an EMBL/GenBank/DDBJ whole genome shotgun (WGS) entry which is preliminary data.</text>
</comment>
<keyword evidence="1" id="KW-0479">Metal-binding</keyword>
<evidence type="ECO:0000256" key="4">
    <source>
        <dbReference type="ARBA" id="ARBA00023125"/>
    </source>
</evidence>
<keyword evidence="7" id="KW-1185">Reference proteome</keyword>
<proteinExistence type="predicted"/>